<dbReference type="SUPFAM" id="SSF48371">
    <property type="entry name" value="ARM repeat"/>
    <property type="match status" value="1"/>
</dbReference>
<reference evidence="2" key="1">
    <citation type="submission" date="2020-05" db="EMBL/GenBank/DDBJ databases">
        <title>Phylogenomic resolution of chytrid fungi.</title>
        <authorList>
            <person name="Stajich J.E."/>
            <person name="Amses K."/>
            <person name="Simmons R."/>
            <person name="Seto K."/>
            <person name="Myers J."/>
            <person name="Bonds A."/>
            <person name="Quandt C.A."/>
            <person name="Barry K."/>
            <person name="Liu P."/>
            <person name="Grigoriev I."/>
            <person name="Longcore J.E."/>
            <person name="James T.Y."/>
        </authorList>
    </citation>
    <scope>NUCLEOTIDE SEQUENCE</scope>
    <source>
        <strain evidence="2">JEL0379</strain>
    </source>
</reference>
<dbReference type="GO" id="GO:0044782">
    <property type="term" value="P:cilium organization"/>
    <property type="evidence" value="ECO:0007669"/>
    <property type="project" value="TreeGrafter"/>
</dbReference>
<dbReference type="Gene3D" id="1.25.10.10">
    <property type="entry name" value="Leucine-rich Repeat Variant"/>
    <property type="match status" value="2"/>
</dbReference>
<feature type="compositionally biased region" description="Basic and acidic residues" evidence="1">
    <location>
        <begin position="123"/>
        <end position="132"/>
    </location>
</feature>
<dbReference type="GO" id="GO:0016939">
    <property type="term" value="C:kinesin II complex"/>
    <property type="evidence" value="ECO:0007669"/>
    <property type="project" value="TreeGrafter"/>
</dbReference>
<accession>A0AAD5TP71</accession>
<feature type="region of interest" description="Disordered" evidence="1">
    <location>
        <begin position="468"/>
        <end position="492"/>
    </location>
</feature>
<evidence type="ECO:0000313" key="3">
    <source>
        <dbReference type="Proteomes" id="UP001212152"/>
    </source>
</evidence>
<dbReference type="InterPro" id="IPR016024">
    <property type="entry name" value="ARM-type_fold"/>
</dbReference>
<evidence type="ECO:0000313" key="2">
    <source>
        <dbReference type="EMBL" id="KAJ3180508.1"/>
    </source>
</evidence>
<protein>
    <submittedName>
        <fullName evidence="2">Kinesin-associated protein 3</fullName>
    </submittedName>
</protein>
<feature type="compositionally biased region" description="Low complexity" evidence="1">
    <location>
        <begin position="470"/>
        <end position="492"/>
    </location>
</feature>
<organism evidence="2 3">
    <name type="scientific">Geranomyces variabilis</name>
    <dbReference type="NCBI Taxonomy" id="109894"/>
    <lineage>
        <taxon>Eukaryota</taxon>
        <taxon>Fungi</taxon>
        <taxon>Fungi incertae sedis</taxon>
        <taxon>Chytridiomycota</taxon>
        <taxon>Chytridiomycota incertae sedis</taxon>
        <taxon>Chytridiomycetes</taxon>
        <taxon>Spizellomycetales</taxon>
        <taxon>Powellomycetaceae</taxon>
        <taxon>Geranomyces</taxon>
    </lineage>
</organism>
<sequence>MSAHDDLAANYQLRKKIIPGDIDVHPTENAIVVNYTVQASILGENGQPVAGDRKLSQKIIRIKTLTPSTNLTTIAQEVVEKCKLIHPSKTREVEQVLYYLLQRQAATDDDVMSDREWLKRQLEDQKREEERGGGGTGGGTSDQAKQQEAPSIANIESYIEGLYEEIPDKIKSTRNVLELARDPANLDALVGNDALMSALSRVLREDNRKSTPLNTNIITIFYCFSQFAQYQDVITAHKVGDMCLRIVEMELRRFGIWCEDLKGLEGKADKDKASAAASEVESRKFQAMVGKQDQLLFVSFNLLFNLSNDLSIEPKMVKRGIIKYLVEMLARATPELVVLAINFLKRLSVIRDNKDELIGMGDGFISKLDRLLPSEHEALQALLLRLTLNLIHDAYFRTLLHRAHFLPKLVSHLQTISLANSSALKRQIAPTLQILYMLSLDEKHRAAFANAETTALVLRLLLSQPTSVFSSSSSTSTSATPATATTTTTTTAAAAGQGAERLPLMALAVNLANNARTAPLLLADNSLKFLMKRVMKTRDPLLWKMLRGMAGCTGAEGRMAFLDYIDDIMHLLLKSTSQPETLVEMLGLLASLTIPDFDFAKLAEAYGLLTFVQGKLQAAVDVVVGAGEAIGHGDGDGDTGTAGLADDDDITLEVVVLLGTMANDENVGPLVSRTQIPQILMELMIAKEDDDEMILQIIYCAYQFLLIESTRAVLLDDTEIVSYLIDLLYDRNVEIRKMCDVCLDLISEFDDAYLLKIRHQKFHYHNSEWLHRIAQSTSAAAHPELMYVVDDHHISGSGGDPTASAAGISPSRDAYEAYAAGRRGAIFDPKEPWSDSDSEVDGDDFGKGMVVGGNNALLDGF</sequence>
<dbReference type="InterPro" id="IPR008658">
    <property type="entry name" value="KAP3"/>
</dbReference>
<dbReference type="InterPro" id="IPR011989">
    <property type="entry name" value="ARM-like"/>
</dbReference>
<evidence type="ECO:0000256" key="1">
    <source>
        <dbReference type="SAM" id="MobiDB-lite"/>
    </source>
</evidence>
<dbReference type="PANTHER" id="PTHR15605">
    <property type="entry name" value="KINESIN-ASSOCIATED PROTEINS"/>
    <property type="match status" value="1"/>
</dbReference>
<dbReference type="GO" id="GO:0005930">
    <property type="term" value="C:axoneme"/>
    <property type="evidence" value="ECO:0007669"/>
    <property type="project" value="TreeGrafter"/>
</dbReference>
<dbReference type="PANTHER" id="PTHR15605:SF2">
    <property type="entry name" value="KINESIN-ASSOCIATED PROTEIN 3"/>
    <property type="match status" value="1"/>
</dbReference>
<dbReference type="GO" id="GO:0019894">
    <property type="term" value="F:kinesin binding"/>
    <property type="evidence" value="ECO:0007669"/>
    <property type="project" value="InterPro"/>
</dbReference>
<dbReference type="EMBL" id="JADGJQ010000016">
    <property type="protein sequence ID" value="KAJ3180508.1"/>
    <property type="molecule type" value="Genomic_DNA"/>
</dbReference>
<gene>
    <name evidence="2" type="primary">KIFAP3</name>
    <name evidence="2" type="ORF">HDU87_002017</name>
</gene>
<dbReference type="GO" id="GO:0035869">
    <property type="term" value="C:ciliary transition zone"/>
    <property type="evidence" value="ECO:0007669"/>
    <property type="project" value="TreeGrafter"/>
</dbReference>
<feature type="region of interest" description="Disordered" evidence="1">
    <location>
        <begin position="123"/>
        <end position="150"/>
    </location>
</feature>
<comment type="caution">
    <text evidence="2">The sequence shown here is derived from an EMBL/GenBank/DDBJ whole genome shotgun (WGS) entry which is preliminary data.</text>
</comment>
<keyword evidence="3" id="KW-1185">Reference proteome</keyword>
<dbReference type="Pfam" id="PF05804">
    <property type="entry name" value="KAP"/>
    <property type="match status" value="3"/>
</dbReference>
<proteinExistence type="predicted"/>
<dbReference type="SMART" id="SM01297">
    <property type="entry name" value="KAP"/>
    <property type="match status" value="1"/>
</dbReference>
<name>A0AAD5TP71_9FUNG</name>
<dbReference type="GO" id="GO:0007018">
    <property type="term" value="P:microtubule-based movement"/>
    <property type="evidence" value="ECO:0007669"/>
    <property type="project" value="TreeGrafter"/>
</dbReference>
<dbReference type="Proteomes" id="UP001212152">
    <property type="component" value="Unassembled WGS sequence"/>
</dbReference>
<dbReference type="AlphaFoldDB" id="A0AAD5TP71"/>